<organism evidence="2 3">
    <name type="scientific">Blattamonas nauphoetae</name>
    <dbReference type="NCBI Taxonomy" id="2049346"/>
    <lineage>
        <taxon>Eukaryota</taxon>
        <taxon>Metamonada</taxon>
        <taxon>Preaxostyla</taxon>
        <taxon>Oxymonadida</taxon>
        <taxon>Blattamonas</taxon>
    </lineage>
</organism>
<dbReference type="InterPro" id="IPR042103">
    <property type="entry name" value="SerRS_1_N_sf"/>
</dbReference>
<dbReference type="Pfam" id="PF02403">
    <property type="entry name" value="Seryl_tRNA_N"/>
    <property type="match status" value="1"/>
</dbReference>
<dbReference type="EMBL" id="JARBJD010000017">
    <property type="protein sequence ID" value="KAK2961301.1"/>
    <property type="molecule type" value="Genomic_DNA"/>
</dbReference>
<dbReference type="InterPro" id="IPR010978">
    <property type="entry name" value="tRNA-bd_arm"/>
</dbReference>
<proteinExistence type="predicted"/>
<keyword evidence="2" id="KW-0436">Ligase</keyword>
<sequence length="179" mass="20484">MDALPIDIELFRKNPEVLYESQRHRHKPESDIDEVIELDKQWREELFKMEQMRKEKNATDKAVGEKMKKKEDATELREKSVSLKNAIVGQQEAVDAKVVAIVKKVNTIGAVVADFVPRFADEKDNAIIRTRGPKREEEGLLSHTDIIRMIDGAEYHQGLLFWCSDPFQLKSLLGAAHSS</sequence>
<protein>
    <submittedName>
        <fullName evidence="2">Serine--tRNA ligase</fullName>
        <ecNumber evidence="2">6.1.1.11</ecNumber>
    </submittedName>
</protein>
<feature type="domain" description="Serine-tRNA synthetase type1 N-terminal" evidence="1">
    <location>
        <begin position="6"/>
        <end position="109"/>
    </location>
</feature>
<dbReference type="SUPFAM" id="SSF46589">
    <property type="entry name" value="tRNA-binding arm"/>
    <property type="match status" value="1"/>
</dbReference>
<dbReference type="Gene3D" id="1.10.287.40">
    <property type="entry name" value="Serine-tRNA synthetase, tRNA binding domain"/>
    <property type="match status" value="1"/>
</dbReference>
<dbReference type="InterPro" id="IPR002317">
    <property type="entry name" value="Ser-tRNA-ligase_type_1"/>
</dbReference>
<dbReference type="PANTHER" id="PTHR11778">
    <property type="entry name" value="SERYL-TRNA SYNTHETASE"/>
    <property type="match status" value="1"/>
</dbReference>
<keyword evidence="3" id="KW-1185">Reference proteome</keyword>
<name>A0ABQ9YC12_9EUKA</name>
<accession>A0ABQ9YC12</accession>
<dbReference type="GO" id="GO:0004828">
    <property type="term" value="F:serine-tRNA ligase activity"/>
    <property type="evidence" value="ECO:0007669"/>
    <property type="project" value="UniProtKB-EC"/>
</dbReference>
<evidence type="ECO:0000313" key="2">
    <source>
        <dbReference type="EMBL" id="KAK2961301.1"/>
    </source>
</evidence>
<reference evidence="2 3" key="1">
    <citation type="journal article" date="2022" name="bioRxiv">
        <title>Genomics of Preaxostyla Flagellates Illuminates Evolutionary Transitions and the Path Towards Mitochondrial Loss.</title>
        <authorList>
            <person name="Novak L.V.F."/>
            <person name="Treitli S.C."/>
            <person name="Pyrih J."/>
            <person name="Halakuc P."/>
            <person name="Pipaliya S.V."/>
            <person name="Vacek V."/>
            <person name="Brzon O."/>
            <person name="Soukal P."/>
            <person name="Eme L."/>
            <person name="Dacks J.B."/>
            <person name="Karnkowska A."/>
            <person name="Elias M."/>
            <person name="Hampl V."/>
        </authorList>
    </citation>
    <scope>NUCLEOTIDE SEQUENCE [LARGE SCALE GENOMIC DNA]</scope>
    <source>
        <strain evidence="2">NAU3</strain>
        <tissue evidence="2">Gut</tissue>
    </source>
</reference>
<dbReference type="Proteomes" id="UP001281761">
    <property type="component" value="Unassembled WGS sequence"/>
</dbReference>
<gene>
    <name evidence="2" type="ORF">BLNAU_3747</name>
</gene>
<dbReference type="EC" id="6.1.1.11" evidence="2"/>
<comment type="caution">
    <text evidence="2">The sequence shown here is derived from an EMBL/GenBank/DDBJ whole genome shotgun (WGS) entry which is preliminary data.</text>
</comment>
<dbReference type="InterPro" id="IPR015866">
    <property type="entry name" value="Ser-tRNA-synth_1_N"/>
</dbReference>
<evidence type="ECO:0000259" key="1">
    <source>
        <dbReference type="Pfam" id="PF02403"/>
    </source>
</evidence>
<evidence type="ECO:0000313" key="3">
    <source>
        <dbReference type="Proteomes" id="UP001281761"/>
    </source>
</evidence>